<proteinExistence type="predicted"/>
<dbReference type="EMBL" id="LRGB01000625">
    <property type="protein sequence ID" value="KZS17698.1"/>
    <property type="molecule type" value="Genomic_DNA"/>
</dbReference>
<evidence type="ECO:0000313" key="2">
    <source>
        <dbReference type="EMBL" id="KZS17698.1"/>
    </source>
</evidence>
<keyword evidence="3" id="KW-1185">Reference proteome</keyword>
<feature type="chain" id="PRO_5013153413" evidence="1">
    <location>
        <begin position="16"/>
        <end position="69"/>
    </location>
</feature>
<organism evidence="2 3">
    <name type="scientific">Daphnia magna</name>
    <dbReference type="NCBI Taxonomy" id="35525"/>
    <lineage>
        <taxon>Eukaryota</taxon>
        <taxon>Metazoa</taxon>
        <taxon>Ecdysozoa</taxon>
        <taxon>Arthropoda</taxon>
        <taxon>Crustacea</taxon>
        <taxon>Branchiopoda</taxon>
        <taxon>Diplostraca</taxon>
        <taxon>Cladocera</taxon>
        <taxon>Anomopoda</taxon>
        <taxon>Daphniidae</taxon>
        <taxon>Daphnia</taxon>
    </lineage>
</organism>
<evidence type="ECO:0000256" key="1">
    <source>
        <dbReference type="SAM" id="SignalP"/>
    </source>
</evidence>
<comment type="caution">
    <text evidence="2">The sequence shown here is derived from an EMBL/GenBank/DDBJ whole genome shotgun (WGS) entry which is preliminary data.</text>
</comment>
<sequence>MGLAFFFFFLSLLFTENLLKCTVQNGKRQIIQNINNEMDRMGRRNLTNYINNKSIRRKLIKSRTFMLNE</sequence>
<keyword evidence="1" id="KW-0732">Signal</keyword>
<evidence type="ECO:0000313" key="3">
    <source>
        <dbReference type="Proteomes" id="UP000076858"/>
    </source>
</evidence>
<name>A0A165AIB0_9CRUS</name>
<protein>
    <submittedName>
        <fullName evidence="2">Uncharacterized protein</fullName>
    </submittedName>
</protein>
<gene>
    <name evidence="2" type="ORF">APZ42_016288</name>
</gene>
<dbReference type="AlphaFoldDB" id="A0A165AIB0"/>
<feature type="signal peptide" evidence="1">
    <location>
        <begin position="1"/>
        <end position="15"/>
    </location>
</feature>
<dbReference type="Proteomes" id="UP000076858">
    <property type="component" value="Unassembled WGS sequence"/>
</dbReference>
<reference evidence="2 3" key="1">
    <citation type="submission" date="2016-03" db="EMBL/GenBank/DDBJ databases">
        <title>EvidentialGene: Evidence-directed Construction of Genes on Genomes.</title>
        <authorList>
            <person name="Gilbert D.G."/>
            <person name="Choi J.-H."/>
            <person name="Mockaitis K."/>
            <person name="Colbourne J."/>
            <person name="Pfrender M."/>
        </authorList>
    </citation>
    <scope>NUCLEOTIDE SEQUENCE [LARGE SCALE GENOMIC DNA]</scope>
    <source>
        <strain evidence="2 3">Xinb3</strain>
        <tissue evidence="2">Complete organism</tissue>
    </source>
</reference>
<accession>A0A165AIB0</accession>